<name>A0A3S0S6Q2_9HYPH</name>
<dbReference type="EMBL" id="NWSL01000008">
    <property type="protein sequence ID" value="PDS51287.1"/>
    <property type="molecule type" value="Genomic_DNA"/>
</dbReference>
<evidence type="ECO:0000313" key="3">
    <source>
        <dbReference type="Proteomes" id="UP000219972"/>
    </source>
</evidence>
<accession>A0A3S0S6Q2</accession>
<dbReference type="AlphaFoldDB" id="A0A3S0S6Q2"/>
<reference evidence="2 4" key="1">
    <citation type="journal article" date="2015" name="Int. J. Syst. Evol. Microbiol.">
        <title>Rhizobium anhuiense sp. nov., isolated from effective nodules of Vicia faba and Pisum sativum.</title>
        <authorList>
            <person name="Zhang Y.J."/>
            <person name="Zheng W.T."/>
            <person name="Everall I."/>
            <person name="Young J.P."/>
            <person name="Zhang X.X."/>
            <person name="Tian C.F."/>
            <person name="Sui X.H."/>
            <person name="Wang E.T."/>
            <person name="Chen W.X."/>
        </authorList>
    </citation>
    <scope>NUCLEOTIDE SEQUENCE [LARGE SCALE GENOMIC DNA]</scope>
    <source>
        <strain evidence="2 4">CCBAU 23252</strain>
    </source>
</reference>
<sequence length="67" mass="7509">MKITHVRDVSKVLKSLLIPALFDMKQAADALFAAQIVHVCELWISAGWHIVVFHVERTHIRGVSAFG</sequence>
<organism evidence="2 4">
    <name type="scientific">Rhizobium anhuiense</name>
    <dbReference type="NCBI Taxonomy" id="1184720"/>
    <lineage>
        <taxon>Bacteria</taxon>
        <taxon>Pseudomonadati</taxon>
        <taxon>Pseudomonadota</taxon>
        <taxon>Alphaproteobacteria</taxon>
        <taxon>Hyphomicrobiales</taxon>
        <taxon>Rhizobiaceae</taxon>
        <taxon>Rhizobium/Agrobacterium group</taxon>
        <taxon>Rhizobium</taxon>
    </lineage>
</organism>
<gene>
    <name evidence="1" type="ORF">CO662_15520</name>
    <name evidence="2" type="ORF">EEQ99_17290</name>
</gene>
<dbReference type="Proteomes" id="UP000219972">
    <property type="component" value="Unassembled WGS sequence"/>
</dbReference>
<dbReference type="Proteomes" id="UP000273611">
    <property type="component" value="Unassembled WGS sequence"/>
</dbReference>
<evidence type="ECO:0000313" key="2">
    <source>
        <dbReference type="EMBL" id="RUM00484.1"/>
    </source>
</evidence>
<reference evidence="1 3" key="2">
    <citation type="submission" date="2017-09" db="EMBL/GenBank/DDBJ databases">
        <title>Comparative genomics of rhizobia isolated from Phaseolus vulgaris in China.</title>
        <authorList>
            <person name="Tong W."/>
        </authorList>
    </citation>
    <scope>NUCLEOTIDE SEQUENCE [LARGE SCALE GENOMIC DNA]</scope>
    <source>
        <strain evidence="1 3">Y27</strain>
    </source>
</reference>
<protein>
    <submittedName>
        <fullName evidence="2">Uncharacterized protein</fullName>
    </submittedName>
</protein>
<proteinExistence type="predicted"/>
<reference evidence="2" key="3">
    <citation type="submission" date="2018-11" db="EMBL/GenBank/DDBJ databases">
        <authorList>
            <person name="Huo Y."/>
        </authorList>
    </citation>
    <scope>NUCLEOTIDE SEQUENCE</scope>
    <source>
        <strain evidence="2">CCBAU 23252</strain>
    </source>
</reference>
<evidence type="ECO:0000313" key="4">
    <source>
        <dbReference type="Proteomes" id="UP000273611"/>
    </source>
</evidence>
<evidence type="ECO:0000313" key="1">
    <source>
        <dbReference type="EMBL" id="PDS51287.1"/>
    </source>
</evidence>
<keyword evidence="3" id="KW-1185">Reference proteome</keyword>
<comment type="caution">
    <text evidence="2">The sequence shown here is derived from an EMBL/GenBank/DDBJ whole genome shotgun (WGS) entry which is preliminary data.</text>
</comment>
<dbReference type="EMBL" id="RIBW01000007">
    <property type="protein sequence ID" value="RUM00484.1"/>
    <property type="molecule type" value="Genomic_DNA"/>
</dbReference>